<evidence type="ECO:0000256" key="1">
    <source>
        <dbReference type="SAM" id="MobiDB-lite"/>
    </source>
</evidence>
<dbReference type="Proteomes" id="UP000291084">
    <property type="component" value="Chromosome 5"/>
</dbReference>
<name>A0A0S3S300_PHAAN</name>
<evidence type="ECO:0000313" key="2">
    <source>
        <dbReference type="EMBL" id="BAT87210.1"/>
    </source>
</evidence>
<feature type="region of interest" description="Disordered" evidence="1">
    <location>
        <begin position="129"/>
        <end position="160"/>
    </location>
</feature>
<dbReference type="AlphaFoldDB" id="A0A0S3S300"/>
<sequence length="173" mass="20897">MESGMEPVKELEARERFVREIRSPREEGISPARELEERLRSWRESSMVMEGGMLPLRRLLEKSMKVRLEWRWPGRDPVRLALEMVRVLSLVMWARMTKGPEALTWPPETVREVRFWSWESQTPEMWRKPLTEEKEVREEASSGGRRTGERGQLRRERERRVERDLRAVKERER</sequence>
<proteinExistence type="predicted"/>
<accession>A0A0S3S300</accession>
<gene>
    <name evidence="2" type="primary">Vigan.05G055300</name>
    <name evidence="2" type="ORF">VIGAN_05055300</name>
</gene>
<organism evidence="2 3">
    <name type="scientific">Vigna angularis var. angularis</name>
    <dbReference type="NCBI Taxonomy" id="157739"/>
    <lineage>
        <taxon>Eukaryota</taxon>
        <taxon>Viridiplantae</taxon>
        <taxon>Streptophyta</taxon>
        <taxon>Embryophyta</taxon>
        <taxon>Tracheophyta</taxon>
        <taxon>Spermatophyta</taxon>
        <taxon>Magnoliopsida</taxon>
        <taxon>eudicotyledons</taxon>
        <taxon>Gunneridae</taxon>
        <taxon>Pentapetalae</taxon>
        <taxon>rosids</taxon>
        <taxon>fabids</taxon>
        <taxon>Fabales</taxon>
        <taxon>Fabaceae</taxon>
        <taxon>Papilionoideae</taxon>
        <taxon>50 kb inversion clade</taxon>
        <taxon>NPAAA clade</taxon>
        <taxon>indigoferoid/millettioid clade</taxon>
        <taxon>Phaseoleae</taxon>
        <taxon>Vigna</taxon>
    </lineage>
</organism>
<evidence type="ECO:0000313" key="3">
    <source>
        <dbReference type="Proteomes" id="UP000291084"/>
    </source>
</evidence>
<dbReference type="EMBL" id="AP015038">
    <property type="protein sequence ID" value="BAT87210.1"/>
    <property type="molecule type" value="Genomic_DNA"/>
</dbReference>
<protein>
    <submittedName>
        <fullName evidence="2">Uncharacterized protein</fullName>
    </submittedName>
</protein>
<keyword evidence="3" id="KW-1185">Reference proteome</keyword>
<reference evidence="2 3" key="1">
    <citation type="journal article" date="2015" name="Sci. Rep.">
        <title>The power of single molecule real-time sequencing technology in the de novo assembly of a eukaryotic genome.</title>
        <authorList>
            <person name="Sakai H."/>
            <person name="Naito K."/>
            <person name="Ogiso-Tanaka E."/>
            <person name="Takahashi Y."/>
            <person name="Iseki K."/>
            <person name="Muto C."/>
            <person name="Satou K."/>
            <person name="Teruya K."/>
            <person name="Shiroma A."/>
            <person name="Shimoji M."/>
            <person name="Hirano T."/>
            <person name="Itoh T."/>
            <person name="Kaga A."/>
            <person name="Tomooka N."/>
        </authorList>
    </citation>
    <scope>NUCLEOTIDE SEQUENCE [LARGE SCALE GENOMIC DNA]</scope>
    <source>
        <strain evidence="3">cv. Shumari</strain>
    </source>
</reference>